<evidence type="ECO:0000256" key="3">
    <source>
        <dbReference type="ARBA" id="ARBA00038050"/>
    </source>
</evidence>
<dbReference type="PANTHER" id="PTHR12649">
    <property type="entry name" value="PEPTIDYL-TRNA HYDROLASE 2"/>
    <property type="match status" value="1"/>
</dbReference>
<dbReference type="EC" id="3.1.1.29" evidence="1"/>
<dbReference type="EMBL" id="ASPP01007178">
    <property type="protein sequence ID" value="ETO27570.1"/>
    <property type="molecule type" value="Genomic_DNA"/>
</dbReference>
<protein>
    <recommendedName>
        <fullName evidence="1">peptidyl-tRNA hydrolase</fullName>
        <ecNumber evidence="1">3.1.1.29</ecNumber>
    </recommendedName>
</protein>
<dbReference type="InterPro" id="IPR023476">
    <property type="entry name" value="Pep_tRNA_hydro_II_dom_sf"/>
</dbReference>
<comment type="similarity">
    <text evidence="3">Belongs to the PTH2 family.</text>
</comment>
<dbReference type="GO" id="GO:0004045">
    <property type="term" value="F:peptidyl-tRNA hydrolase activity"/>
    <property type="evidence" value="ECO:0007669"/>
    <property type="project" value="UniProtKB-EC"/>
</dbReference>
<feature type="transmembrane region" description="Helical" evidence="5">
    <location>
        <begin position="166"/>
        <end position="186"/>
    </location>
</feature>
<sequence length="266" mass="29991">VIVVRKDLNMSAGKVAAQCCHGAVGLVVDILSPSSGSSKRKERKVSSQLVYRKKSDNEEKEIQETLDMTSEQLLMASNLNHILDTWISQGEKKIVLKCDSERQLFKSTICVFLCLHVLEIRDKAAAFAIPNHLVADAGHTEIEPGTKTVVALGPYMASIIDRVTGFFYFVSIPNKCLPVLLLAFLLKKAECYFFKIIFIKKNISKYLLENNFVYCSLSYCIWIFLCFHNCDFKCDTSASIKTLKANKNDQITQTELKTIRNICSKI</sequence>
<keyword evidence="5" id="KW-0472">Membrane</keyword>
<keyword evidence="5" id="KW-0812">Transmembrane</keyword>
<dbReference type="AlphaFoldDB" id="X6NMT3"/>
<comment type="caution">
    <text evidence="6">The sequence shown here is derived from an EMBL/GenBank/DDBJ whole genome shotgun (WGS) entry which is preliminary data.</text>
</comment>
<evidence type="ECO:0000256" key="4">
    <source>
        <dbReference type="ARBA" id="ARBA00048707"/>
    </source>
</evidence>
<keyword evidence="2" id="KW-0378">Hydrolase</keyword>
<name>X6NMT3_RETFI</name>
<comment type="catalytic activity">
    <reaction evidence="4">
        <text>an N-acyl-L-alpha-aminoacyl-tRNA + H2O = an N-acyl-L-amino acid + a tRNA + H(+)</text>
        <dbReference type="Rhea" id="RHEA:54448"/>
        <dbReference type="Rhea" id="RHEA-COMP:10123"/>
        <dbReference type="Rhea" id="RHEA-COMP:13883"/>
        <dbReference type="ChEBI" id="CHEBI:15377"/>
        <dbReference type="ChEBI" id="CHEBI:15378"/>
        <dbReference type="ChEBI" id="CHEBI:59874"/>
        <dbReference type="ChEBI" id="CHEBI:78442"/>
        <dbReference type="ChEBI" id="CHEBI:138191"/>
        <dbReference type="EC" id="3.1.1.29"/>
    </reaction>
</comment>
<gene>
    <name evidence="6" type="ORF">RFI_09560</name>
</gene>
<evidence type="ECO:0000256" key="5">
    <source>
        <dbReference type="SAM" id="Phobius"/>
    </source>
</evidence>
<evidence type="ECO:0000256" key="2">
    <source>
        <dbReference type="ARBA" id="ARBA00022801"/>
    </source>
</evidence>
<reference evidence="6 7" key="1">
    <citation type="journal article" date="2013" name="Curr. Biol.">
        <title>The Genome of the Foraminiferan Reticulomyxa filosa.</title>
        <authorList>
            <person name="Glockner G."/>
            <person name="Hulsmann N."/>
            <person name="Schleicher M."/>
            <person name="Noegel A.A."/>
            <person name="Eichinger L."/>
            <person name="Gallinger C."/>
            <person name="Pawlowski J."/>
            <person name="Sierra R."/>
            <person name="Euteneuer U."/>
            <person name="Pillet L."/>
            <person name="Moustafa A."/>
            <person name="Platzer M."/>
            <person name="Groth M."/>
            <person name="Szafranski K."/>
            <person name="Schliwa M."/>
        </authorList>
    </citation>
    <scope>NUCLEOTIDE SEQUENCE [LARGE SCALE GENOMIC DNA]</scope>
</reference>
<dbReference type="InterPro" id="IPR002833">
    <property type="entry name" value="PTH2"/>
</dbReference>
<dbReference type="Gene3D" id="3.40.1490.10">
    <property type="entry name" value="Bit1"/>
    <property type="match status" value="1"/>
</dbReference>
<evidence type="ECO:0000313" key="7">
    <source>
        <dbReference type="Proteomes" id="UP000023152"/>
    </source>
</evidence>
<feature type="transmembrane region" description="Helical" evidence="5">
    <location>
        <begin position="207"/>
        <end position="225"/>
    </location>
</feature>
<proteinExistence type="inferred from homology"/>
<keyword evidence="7" id="KW-1185">Reference proteome</keyword>
<dbReference type="PANTHER" id="PTHR12649:SF11">
    <property type="entry name" value="PEPTIDYL-TRNA HYDROLASE 2, MITOCHONDRIAL"/>
    <property type="match status" value="1"/>
</dbReference>
<dbReference type="SUPFAM" id="SSF102462">
    <property type="entry name" value="Peptidyl-tRNA hydrolase II"/>
    <property type="match status" value="1"/>
</dbReference>
<evidence type="ECO:0000313" key="6">
    <source>
        <dbReference type="EMBL" id="ETO27570.1"/>
    </source>
</evidence>
<dbReference type="Proteomes" id="UP000023152">
    <property type="component" value="Unassembled WGS sequence"/>
</dbReference>
<dbReference type="GO" id="GO:0005829">
    <property type="term" value="C:cytosol"/>
    <property type="evidence" value="ECO:0007669"/>
    <property type="project" value="TreeGrafter"/>
</dbReference>
<keyword evidence="5" id="KW-1133">Transmembrane helix</keyword>
<dbReference type="Pfam" id="PF01981">
    <property type="entry name" value="PTH2"/>
    <property type="match status" value="2"/>
</dbReference>
<dbReference type="OrthoDB" id="1733656at2759"/>
<organism evidence="6 7">
    <name type="scientific">Reticulomyxa filosa</name>
    <dbReference type="NCBI Taxonomy" id="46433"/>
    <lineage>
        <taxon>Eukaryota</taxon>
        <taxon>Sar</taxon>
        <taxon>Rhizaria</taxon>
        <taxon>Retaria</taxon>
        <taxon>Foraminifera</taxon>
        <taxon>Monothalamids</taxon>
        <taxon>Reticulomyxidae</taxon>
        <taxon>Reticulomyxa</taxon>
    </lineage>
</organism>
<evidence type="ECO:0000256" key="1">
    <source>
        <dbReference type="ARBA" id="ARBA00013260"/>
    </source>
</evidence>
<accession>X6NMT3</accession>
<feature type="non-terminal residue" evidence="6">
    <location>
        <position position="1"/>
    </location>
</feature>